<reference evidence="1 2" key="1">
    <citation type="journal article" date="2019" name="Nat. Ecol. Evol.">
        <title>Megaphylogeny resolves global patterns of mushroom evolution.</title>
        <authorList>
            <person name="Varga T."/>
            <person name="Krizsan K."/>
            <person name="Foldi C."/>
            <person name="Dima B."/>
            <person name="Sanchez-Garcia M."/>
            <person name="Sanchez-Ramirez S."/>
            <person name="Szollosi G.J."/>
            <person name="Szarkandi J.G."/>
            <person name="Papp V."/>
            <person name="Albert L."/>
            <person name="Andreopoulos W."/>
            <person name="Angelini C."/>
            <person name="Antonin V."/>
            <person name="Barry K.W."/>
            <person name="Bougher N.L."/>
            <person name="Buchanan P."/>
            <person name="Buyck B."/>
            <person name="Bense V."/>
            <person name="Catcheside P."/>
            <person name="Chovatia M."/>
            <person name="Cooper J."/>
            <person name="Damon W."/>
            <person name="Desjardin D."/>
            <person name="Finy P."/>
            <person name="Geml J."/>
            <person name="Haridas S."/>
            <person name="Hughes K."/>
            <person name="Justo A."/>
            <person name="Karasinski D."/>
            <person name="Kautmanova I."/>
            <person name="Kiss B."/>
            <person name="Kocsube S."/>
            <person name="Kotiranta H."/>
            <person name="LaButti K.M."/>
            <person name="Lechner B.E."/>
            <person name="Liimatainen K."/>
            <person name="Lipzen A."/>
            <person name="Lukacs Z."/>
            <person name="Mihaltcheva S."/>
            <person name="Morgado L.N."/>
            <person name="Niskanen T."/>
            <person name="Noordeloos M.E."/>
            <person name="Ohm R.A."/>
            <person name="Ortiz-Santana B."/>
            <person name="Ovrebo C."/>
            <person name="Racz N."/>
            <person name="Riley R."/>
            <person name="Savchenko A."/>
            <person name="Shiryaev A."/>
            <person name="Soop K."/>
            <person name="Spirin V."/>
            <person name="Szebenyi C."/>
            <person name="Tomsovsky M."/>
            <person name="Tulloss R.E."/>
            <person name="Uehling J."/>
            <person name="Grigoriev I.V."/>
            <person name="Vagvolgyi C."/>
            <person name="Papp T."/>
            <person name="Martin F.M."/>
            <person name="Miettinen O."/>
            <person name="Hibbett D.S."/>
            <person name="Nagy L.G."/>
        </authorList>
    </citation>
    <scope>NUCLEOTIDE SEQUENCE [LARGE SCALE GENOMIC DNA]</scope>
    <source>
        <strain evidence="1 2">CBS 962.96</strain>
    </source>
</reference>
<sequence length="83" mass="9415">MIQCPKCNSPIFQPRALVDSDDSQKILQRLRDPAQVAEEETVRIKQVIYDAESEVANYDHSVKCQNATAEDYGKSWNFPGISQ</sequence>
<proteinExistence type="predicted"/>
<dbReference type="AlphaFoldDB" id="A0A4S8KS08"/>
<evidence type="ECO:0000313" key="2">
    <source>
        <dbReference type="Proteomes" id="UP000297245"/>
    </source>
</evidence>
<keyword evidence="2" id="KW-1185">Reference proteome</keyword>
<dbReference type="EMBL" id="ML180251">
    <property type="protein sequence ID" value="THU78158.1"/>
    <property type="molecule type" value="Genomic_DNA"/>
</dbReference>
<protein>
    <submittedName>
        <fullName evidence="1">Uncharacterized protein</fullName>
    </submittedName>
</protein>
<accession>A0A4S8KS08</accession>
<name>A0A4S8KS08_DENBC</name>
<evidence type="ECO:0000313" key="1">
    <source>
        <dbReference type="EMBL" id="THU78158.1"/>
    </source>
</evidence>
<organism evidence="1 2">
    <name type="scientific">Dendrothele bispora (strain CBS 962.96)</name>
    <dbReference type="NCBI Taxonomy" id="1314807"/>
    <lineage>
        <taxon>Eukaryota</taxon>
        <taxon>Fungi</taxon>
        <taxon>Dikarya</taxon>
        <taxon>Basidiomycota</taxon>
        <taxon>Agaricomycotina</taxon>
        <taxon>Agaricomycetes</taxon>
        <taxon>Agaricomycetidae</taxon>
        <taxon>Agaricales</taxon>
        <taxon>Agaricales incertae sedis</taxon>
        <taxon>Dendrothele</taxon>
    </lineage>
</organism>
<dbReference type="Proteomes" id="UP000297245">
    <property type="component" value="Unassembled WGS sequence"/>
</dbReference>
<gene>
    <name evidence="1" type="ORF">K435DRAFT_65747</name>
</gene>